<dbReference type="Proteomes" id="UP001628874">
    <property type="component" value="Unassembled WGS sequence"/>
</dbReference>
<evidence type="ECO:0000313" key="3">
    <source>
        <dbReference type="Proteomes" id="UP001628874"/>
    </source>
</evidence>
<dbReference type="SUPFAM" id="SSF51126">
    <property type="entry name" value="Pectin lyase-like"/>
    <property type="match status" value="3"/>
</dbReference>
<dbReference type="Pfam" id="PF05860">
    <property type="entry name" value="TPS"/>
    <property type="match status" value="1"/>
</dbReference>
<feature type="domain" description="Filamentous haemagglutinin FhaB/tRNA nuclease CdiA-like TPS" evidence="1">
    <location>
        <begin position="46"/>
        <end position="159"/>
    </location>
</feature>
<protein>
    <submittedName>
        <fullName evidence="2">Filamentous hemagglutinin N-terminal domain-containing protein</fullName>
    </submittedName>
</protein>
<reference evidence="2 3" key="1">
    <citation type="submission" date="2024-07" db="EMBL/GenBank/DDBJ databases">
        <authorList>
            <person name="Tripathy S."/>
        </authorList>
    </citation>
    <scope>NUCLEOTIDE SEQUENCE [LARGE SCALE GENOMIC DNA]</scope>
    <source>
        <strain evidence="2 3">VB-61278_2</strain>
    </source>
</reference>
<dbReference type="InterPro" id="IPR012334">
    <property type="entry name" value="Pectin_lyas_fold"/>
</dbReference>
<keyword evidence="3" id="KW-1185">Reference proteome</keyword>
<gene>
    <name evidence="2" type="ORF">AB0759_01955</name>
</gene>
<dbReference type="EMBL" id="JBFQGM010000001">
    <property type="protein sequence ID" value="MFL9459406.1"/>
    <property type="molecule type" value="Genomic_DNA"/>
</dbReference>
<evidence type="ECO:0000259" key="1">
    <source>
        <dbReference type="SMART" id="SM00912"/>
    </source>
</evidence>
<accession>A0ABW8WEL7</accession>
<organism evidence="2 3">
    <name type="scientific">Scytonema tolypothrichoides VB-61278_2</name>
    <dbReference type="NCBI Taxonomy" id="3232314"/>
    <lineage>
        <taxon>Bacteria</taxon>
        <taxon>Bacillati</taxon>
        <taxon>Cyanobacteriota</taxon>
        <taxon>Cyanophyceae</taxon>
        <taxon>Nostocales</taxon>
        <taxon>Scytonemataceae</taxon>
        <taxon>Scytonema</taxon>
    </lineage>
</organism>
<dbReference type="SMART" id="SM00912">
    <property type="entry name" value="Haemagg_act"/>
    <property type="match status" value="1"/>
</dbReference>
<dbReference type="Gene3D" id="2.160.20.10">
    <property type="entry name" value="Single-stranded right-handed beta-helix, Pectin lyase-like"/>
    <property type="match status" value="2"/>
</dbReference>
<comment type="caution">
    <text evidence="2">The sequence shown here is derived from an EMBL/GenBank/DDBJ whole genome shotgun (WGS) entry which is preliminary data.</text>
</comment>
<sequence>MVDTDGNSVMAATSAWLDIVNGILTGGMLLLLGITLTNLGCANAQVSADGTLNTTVSQTGNNHFTITNGNRVGNNLFHSFAQFSVPTGGTAIFDNTSDVQNIFSRVTGGHASNIDGLIRVNGATNLFLLNPSGIFFGPGAELNIGGSFLGTTANSIKFADNTQFSAVNPSASPLLTISVPIGLQFGQDAGPIAVKNLGHRLKVGSFVLAYDPAQNPSGLRVNPGKTLALLGNKIDFSGGVLGATNGSIELGSVELGSVGLNQTTQGWTFDFSNVENWNDIQLTQRSLLDGTGFGSSKIQLQAKNIAISGNSFVGTQNLGSLAQDRIQVNATESLKIAETSYLASITLNTGKGADISVSTRQLQLQNGGQITSSTLRSGTSGDVIIHASEFIQSNGFSSDFFTSSTISSGSLGSGKTGDIHLLTQKLSVTNSASIQTYTYGSGNGGDLYLNVSDSINLVGNNAVTSVLSSVGSSTFGTGNAGNAIVTTAKLTVDNGGTFGSLTLGAGNAGNLSVIASDSIEVRGAAPSGNVTSSLGAYGLILSSKTRALLNITTPLSGNAGTVILTTPELRVSDRGNVAVRNDGTGNAGNLEINADRVILTKQGTITAATQFGNGGNLLLNVQKTLLMRGNSKLSAEAREGGNGGNITLNAPFIVAVPKENSDIVANAVRGRGGNILVTTQGLLGLKFRPQLTSESDITASSEFGLSGTVQINTIGIAPNTAVVELPANVVDPSQQIATDCAGSQSSRFVATGRGGIPQNPNQQLSSDRTWDDTRDLSAYRKTTDVALQTPLFPELLVEATTWHRNANGELELIAPPSLTHTQKLLTCADIVKQH</sequence>
<dbReference type="NCBIfam" id="TIGR01901">
    <property type="entry name" value="adhes_NPXG"/>
    <property type="match status" value="1"/>
</dbReference>
<evidence type="ECO:0000313" key="2">
    <source>
        <dbReference type="EMBL" id="MFL9459406.1"/>
    </source>
</evidence>
<proteinExistence type="predicted"/>
<name>A0ABW8WEL7_9CYAN</name>
<dbReference type="InterPro" id="IPR011050">
    <property type="entry name" value="Pectin_lyase_fold/virulence"/>
</dbReference>
<dbReference type="InterPro" id="IPR008638">
    <property type="entry name" value="FhaB/CdiA-like_TPS"/>
</dbReference>